<dbReference type="PROSITE" id="PS50002">
    <property type="entry name" value="SH3"/>
    <property type="match status" value="1"/>
</dbReference>
<reference evidence="7 8" key="2">
    <citation type="journal article" date="2019" name="G3 (Bethesda)">
        <title>Hybrid Assembly of the Genome of the Entomopathogenic Nematode Steinernema carpocapsae Identifies the X-Chromosome.</title>
        <authorList>
            <person name="Serra L."/>
            <person name="Macchietto M."/>
            <person name="Macias-Munoz A."/>
            <person name="McGill C.J."/>
            <person name="Rodriguez I.M."/>
            <person name="Rodriguez B."/>
            <person name="Murad R."/>
            <person name="Mortazavi A."/>
        </authorList>
    </citation>
    <scope>NUCLEOTIDE SEQUENCE [LARGE SCALE GENOMIC DNA]</scope>
    <source>
        <strain evidence="7 8">ALL</strain>
    </source>
</reference>
<evidence type="ECO:0000256" key="2">
    <source>
        <dbReference type="PROSITE-ProRule" id="PRU00192"/>
    </source>
</evidence>
<accession>A0A4U5NDX2</accession>
<dbReference type="OrthoDB" id="660555at2759"/>
<dbReference type="Pfam" id="PF00621">
    <property type="entry name" value="RhoGEF"/>
    <property type="match status" value="1"/>
</dbReference>
<dbReference type="Gene3D" id="1.20.900.10">
    <property type="entry name" value="Dbl homology (DH) domain"/>
    <property type="match status" value="1"/>
</dbReference>
<dbReference type="SUPFAM" id="SSF50729">
    <property type="entry name" value="PH domain-like"/>
    <property type="match status" value="1"/>
</dbReference>
<dbReference type="InterPro" id="IPR055251">
    <property type="entry name" value="SOS1_NGEF_PH"/>
</dbReference>
<dbReference type="SUPFAM" id="SSF48065">
    <property type="entry name" value="DBL homology domain (DH-domain)"/>
    <property type="match status" value="1"/>
</dbReference>
<dbReference type="STRING" id="34508.A0A4U5NDX2"/>
<evidence type="ECO:0000313" key="7">
    <source>
        <dbReference type="EMBL" id="TKR80826.1"/>
    </source>
</evidence>
<dbReference type="GO" id="GO:0005085">
    <property type="term" value="F:guanyl-nucleotide exchange factor activity"/>
    <property type="evidence" value="ECO:0007669"/>
    <property type="project" value="InterPro"/>
</dbReference>
<dbReference type="SUPFAM" id="SSF50044">
    <property type="entry name" value="SH3-domain"/>
    <property type="match status" value="1"/>
</dbReference>
<evidence type="ECO:0000259" key="4">
    <source>
        <dbReference type="PROSITE" id="PS50002"/>
    </source>
</evidence>
<dbReference type="GO" id="GO:0005829">
    <property type="term" value="C:cytosol"/>
    <property type="evidence" value="ECO:0007669"/>
    <property type="project" value="TreeGrafter"/>
</dbReference>
<dbReference type="EMBL" id="AZBU02000004">
    <property type="protein sequence ID" value="TKR80826.1"/>
    <property type="molecule type" value="Genomic_DNA"/>
</dbReference>
<feature type="region of interest" description="Disordered" evidence="3">
    <location>
        <begin position="84"/>
        <end position="117"/>
    </location>
</feature>
<dbReference type="InterPro" id="IPR000219">
    <property type="entry name" value="DH_dom"/>
</dbReference>
<evidence type="ECO:0000259" key="5">
    <source>
        <dbReference type="PROSITE" id="PS50003"/>
    </source>
</evidence>
<dbReference type="Proteomes" id="UP000298663">
    <property type="component" value="Unassembled WGS sequence"/>
</dbReference>
<dbReference type="AlphaFoldDB" id="A0A4U5NDX2"/>
<evidence type="ECO:0000259" key="6">
    <source>
        <dbReference type="PROSITE" id="PS50010"/>
    </source>
</evidence>
<feature type="domain" description="PH" evidence="5">
    <location>
        <begin position="445"/>
        <end position="546"/>
    </location>
</feature>
<evidence type="ECO:0008006" key="9">
    <source>
        <dbReference type="Google" id="ProtNLM"/>
    </source>
</evidence>
<name>A0A4U5NDX2_STECR</name>
<dbReference type="PANTHER" id="PTHR45834">
    <property type="entry name" value="RHO GUANINE NUCLEOTIDE EXCHANGE FACTOR 9-RELATED"/>
    <property type="match status" value="1"/>
</dbReference>
<reference evidence="7 8" key="1">
    <citation type="journal article" date="2015" name="Genome Biol.">
        <title>Comparative genomics of Steinernema reveals deeply conserved gene regulatory networks.</title>
        <authorList>
            <person name="Dillman A.R."/>
            <person name="Macchietto M."/>
            <person name="Porter C.F."/>
            <person name="Rogers A."/>
            <person name="Williams B."/>
            <person name="Antoshechkin I."/>
            <person name="Lee M.M."/>
            <person name="Goodwin Z."/>
            <person name="Lu X."/>
            <person name="Lewis E.E."/>
            <person name="Goodrich-Blair H."/>
            <person name="Stock S.P."/>
            <person name="Adams B.J."/>
            <person name="Sternberg P.W."/>
            <person name="Mortazavi A."/>
        </authorList>
    </citation>
    <scope>NUCLEOTIDE SEQUENCE [LARGE SCALE GENOMIC DNA]</scope>
    <source>
        <strain evidence="7 8">ALL</strain>
    </source>
</reference>
<evidence type="ECO:0000313" key="8">
    <source>
        <dbReference type="Proteomes" id="UP000298663"/>
    </source>
</evidence>
<dbReference type="CDD" id="cd00160">
    <property type="entry name" value="RhoGEF"/>
    <property type="match status" value="1"/>
</dbReference>
<dbReference type="PROSITE" id="PS50010">
    <property type="entry name" value="DH_2"/>
    <property type="match status" value="1"/>
</dbReference>
<evidence type="ECO:0000256" key="1">
    <source>
        <dbReference type="ARBA" id="ARBA00022443"/>
    </source>
</evidence>
<keyword evidence="8" id="KW-1185">Reference proteome</keyword>
<feature type="domain" description="DH" evidence="6">
    <location>
        <begin position="230"/>
        <end position="414"/>
    </location>
</feature>
<keyword evidence="1 2" id="KW-0728">SH3 domain</keyword>
<feature type="domain" description="SH3" evidence="4">
    <location>
        <begin position="151"/>
        <end position="211"/>
    </location>
</feature>
<dbReference type="SMART" id="SM00325">
    <property type="entry name" value="RhoGEF"/>
    <property type="match status" value="1"/>
</dbReference>
<dbReference type="InterPro" id="IPR011993">
    <property type="entry name" value="PH-like_dom_sf"/>
</dbReference>
<gene>
    <name evidence="7" type="ORF">L596_014829</name>
</gene>
<dbReference type="SMART" id="SM00326">
    <property type="entry name" value="SH3"/>
    <property type="match status" value="1"/>
</dbReference>
<dbReference type="Gene3D" id="2.30.30.40">
    <property type="entry name" value="SH3 Domains"/>
    <property type="match status" value="1"/>
</dbReference>
<dbReference type="SMART" id="SM00233">
    <property type="entry name" value="PH"/>
    <property type="match status" value="1"/>
</dbReference>
<dbReference type="InterPro" id="IPR001452">
    <property type="entry name" value="SH3_domain"/>
</dbReference>
<evidence type="ECO:0000256" key="3">
    <source>
        <dbReference type="SAM" id="MobiDB-lite"/>
    </source>
</evidence>
<dbReference type="InterPro" id="IPR036028">
    <property type="entry name" value="SH3-like_dom_sf"/>
</dbReference>
<sequence>MTAGGRGFAFPESEAAYLRGPKREMLDTFDPNPRAEIVFSSLFSPNFPSDARFDPVRIAAASHLNLPAFFDPVVPALESRRSVRSFRQKRSRSQPLHTSSIHVEEYSDGTESTNRVPSMLISSDDSIEQFSLSSSSKETTDSGVTFSGHDSRLIMAKAICANVALLADDLPFSTGDFINVLDSTSHAALWFGMCADRTGWFLASHVTIIDPSAPSEWQNNPGFSHEMRQLRKRVLHELLITEKDYVTLLHNVVVGFVEQCRRHKELFSAALVESIFGNIEKLAVLHAKLLSELESAVDRKNPENSALADVFLRNSTNFEIYSDYCNNRMISCAILGKMLEDTRYVHFFEACRLLRGMPRLNLESFLLSPVQRMCRYPIQLRELLKATPVLHPDRKDLEKALVAMKGIASRVDRRVNRLESIQKLIKWQQNVIGFRGPNLIENNCRLLHFGEVSGKCFAKSALQWSKTVHLVLFDQSMVVCKKIVKKNECVFKERFSLSAARFADVTDGKDGPHAFQITTQNRSYIFNCKDADAKSEWLEKLRTRPSPNPPTVNEMRFALLSLKHR</sequence>
<dbReference type="Pfam" id="PF22697">
    <property type="entry name" value="SOS1_NGEF_PH"/>
    <property type="match status" value="1"/>
</dbReference>
<dbReference type="InterPro" id="IPR053086">
    <property type="entry name" value="RhoGEF_domain"/>
</dbReference>
<dbReference type="PANTHER" id="PTHR45834:SF3">
    <property type="entry name" value="RHO GUANINE NUCLEOTIDE EXCHANGE FACTOR 3, ISOFORM L"/>
    <property type="match status" value="1"/>
</dbReference>
<comment type="caution">
    <text evidence="7">The sequence shown here is derived from an EMBL/GenBank/DDBJ whole genome shotgun (WGS) entry which is preliminary data.</text>
</comment>
<dbReference type="InterPro" id="IPR035899">
    <property type="entry name" value="DBL_dom_sf"/>
</dbReference>
<dbReference type="InterPro" id="IPR001849">
    <property type="entry name" value="PH_domain"/>
</dbReference>
<organism evidence="7 8">
    <name type="scientific">Steinernema carpocapsae</name>
    <name type="common">Entomopathogenic nematode</name>
    <dbReference type="NCBI Taxonomy" id="34508"/>
    <lineage>
        <taxon>Eukaryota</taxon>
        <taxon>Metazoa</taxon>
        <taxon>Ecdysozoa</taxon>
        <taxon>Nematoda</taxon>
        <taxon>Chromadorea</taxon>
        <taxon>Rhabditida</taxon>
        <taxon>Tylenchina</taxon>
        <taxon>Panagrolaimomorpha</taxon>
        <taxon>Strongyloidoidea</taxon>
        <taxon>Steinernematidae</taxon>
        <taxon>Steinernema</taxon>
    </lineage>
</organism>
<protein>
    <recommendedName>
        <fullName evidence="9">DH domain-containing protein</fullName>
    </recommendedName>
</protein>
<proteinExistence type="predicted"/>
<dbReference type="Gene3D" id="2.30.29.30">
    <property type="entry name" value="Pleckstrin-homology domain (PH domain)/Phosphotyrosine-binding domain (PTB)"/>
    <property type="match status" value="1"/>
</dbReference>
<dbReference type="PROSITE" id="PS50003">
    <property type="entry name" value="PH_DOMAIN"/>
    <property type="match status" value="1"/>
</dbReference>